<evidence type="ECO:0000313" key="1">
    <source>
        <dbReference type="EMBL" id="CDS01948.1"/>
    </source>
</evidence>
<accession>A0A0F7S2U1</accession>
<evidence type="ECO:0000313" key="2">
    <source>
        <dbReference type="Proteomes" id="UP000242770"/>
    </source>
</evidence>
<keyword evidence="2" id="KW-1185">Reference proteome</keyword>
<name>A0A0F7S2U1_9BASI</name>
<protein>
    <submittedName>
        <fullName evidence="1">Uncharacterized protein</fullName>
    </submittedName>
</protein>
<gene>
    <name evidence="1" type="primary">SSCI78880.1</name>
</gene>
<dbReference type="Proteomes" id="UP000242770">
    <property type="component" value="Unassembled WGS sequence"/>
</dbReference>
<proteinExistence type="predicted"/>
<dbReference type="EMBL" id="CCFA01004807">
    <property type="protein sequence ID" value="CDS01948.1"/>
    <property type="molecule type" value="Genomic_DNA"/>
</dbReference>
<reference evidence="2" key="1">
    <citation type="submission" date="2014-06" db="EMBL/GenBank/DDBJ databases">
        <authorList>
            <person name="Berkman P.J."/>
        </authorList>
    </citation>
    <scope>NUCLEOTIDE SEQUENCE [LARGE SCALE GENOMIC DNA]</scope>
</reference>
<sequence>MLIKHISSGSQVLPPLIIMKGKHYTCLPSKYNTVNAISLASPHC</sequence>
<organism evidence="1 2">
    <name type="scientific">Sporisorium scitamineum</name>
    <dbReference type="NCBI Taxonomy" id="49012"/>
    <lineage>
        <taxon>Eukaryota</taxon>
        <taxon>Fungi</taxon>
        <taxon>Dikarya</taxon>
        <taxon>Basidiomycota</taxon>
        <taxon>Ustilaginomycotina</taxon>
        <taxon>Ustilaginomycetes</taxon>
        <taxon>Ustilaginales</taxon>
        <taxon>Ustilaginaceae</taxon>
        <taxon>Sporisorium</taxon>
    </lineage>
</organism>
<dbReference type="AlphaFoldDB" id="A0A0F7S2U1"/>